<evidence type="ECO:0000256" key="4">
    <source>
        <dbReference type="ARBA" id="ARBA00004496"/>
    </source>
</evidence>
<feature type="domain" description="RNase H type-2" evidence="17">
    <location>
        <begin position="18"/>
        <end position="210"/>
    </location>
</feature>
<name>A0A2M8KEU2_9BACT</name>
<feature type="binding site" evidence="14 15">
    <location>
        <position position="24"/>
    </location>
    <ligand>
        <name>a divalent metal cation</name>
        <dbReference type="ChEBI" id="CHEBI:60240"/>
    </ligand>
</feature>
<comment type="similarity">
    <text evidence="5 14 16">Belongs to the RNase HII family.</text>
</comment>
<evidence type="ECO:0000256" key="12">
    <source>
        <dbReference type="ARBA" id="ARBA00022801"/>
    </source>
</evidence>
<dbReference type="NCBIfam" id="NF000595">
    <property type="entry name" value="PRK00015.1-3"/>
    <property type="match status" value="1"/>
</dbReference>
<evidence type="ECO:0000256" key="2">
    <source>
        <dbReference type="ARBA" id="ARBA00001946"/>
    </source>
</evidence>
<keyword evidence="8 14" id="KW-0963">Cytoplasm</keyword>
<evidence type="ECO:0000256" key="14">
    <source>
        <dbReference type="HAMAP-Rule" id="MF_00052"/>
    </source>
</evidence>
<evidence type="ECO:0000259" key="17">
    <source>
        <dbReference type="PROSITE" id="PS51975"/>
    </source>
</evidence>
<dbReference type="InterPro" id="IPR001352">
    <property type="entry name" value="RNase_HII/HIII"/>
</dbReference>
<evidence type="ECO:0000256" key="7">
    <source>
        <dbReference type="ARBA" id="ARBA00019179"/>
    </source>
</evidence>
<sequence>MQLPTIKEEQKLFNLGYEIVAGVDEVGRGCIAGPVVAGVVAIKNKKEFLESFEDLKNCRDSKTLSVLAREKISGQIKEATYLSSAVGIVSEKVIDAEGILVATKLAMKKAVENLAREPEFILLDGNFTIEDLSIAQKAIIRGDSKVFLISAASIIAKVARDELMVKYNEKYAGYDFNVHKGYGTKNHYKAILERGASPIHRLSFNLHLRK</sequence>
<dbReference type="GO" id="GO:0006298">
    <property type="term" value="P:mismatch repair"/>
    <property type="evidence" value="ECO:0007669"/>
    <property type="project" value="TreeGrafter"/>
</dbReference>
<dbReference type="Pfam" id="PF01351">
    <property type="entry name" value="RNase_HII"/>
    <property type="match status" value="1"/>
</dbReference>
<evidence type="ECO:0000313" key="19">
    <source>
        <dbReference type="Proteomes" id="UP000231450"/>
    </source>
</evidence>
<proteinExistence type="inferred from homology"/>
<comment type="catalytic activity">
    <reaction evidence="1 14 15 16">
        <text>Endonucleolytic cleavage to 5'-phosphomonoester.</text>
        <dbReference type="EC" id="3.1.26.4"/>
    </reaction>
</comment>
<dbReference type="GO" id="GO:0043137">
    <property type="term" value="P:DNA replication, removal of RNA primer"/>
    <property type="evidence" value="ECO:0007669"/>
    <property type="project" value="TreeGrafter"/>
</dbReference>
<evidence type="ECO:0000256" key="15">
    <source>
        <dbReference type="PROSITE-ProRule" id="PRU01319"/>
    </source>
</evidence>
<dbReference type="PANTHER" id="PTHR10954">
    <property type="entry name" value="RIBONUCLEASE H2 SUBUNIT A"/>
    <property type="match status" value="1"/>
</dbReference>
<dbReference type="HAMAP" id="MF_00052_B">
    <property type="entry name" value="RNase_HII_B"/>
    <property type="match status" value="1"/>
</dbReference>
<keyword evidence="11 14" id="KW-0255">Endonuclease</keyword>
<dbReference type="Proteomes" id="UP000231450">
    <property type="component" value="Unassembled WGS sequence"/>
</dbReference>
<evidence type="ECO:0000256" key="9">
    <source>
        <dbReference type="ARBA" id="ARBA00022722"/>
    </source>
</evidence>
<dbReference type="InterPro" id="IPR036397">
    <property type="entry name" value="RNaseH_sf"/>
</dbReference>
<dbReference type="GO" id="GO:0030145">
    <property type="term" value="F:manganese ion binding"/>
    <property type="evidence" value="ECO:0007669"/>
    <property type="project" value="UniProtKB-UniRule"/>
</dbReference>
<evidence type="ECO:0000256" key="6">
    <source>
        <dbReference type="ARBA" id="ARBA00012180"/>
    </source>
</evidence>
<keyword evidence="9 14" id="KW-0540">Nuclease</keyword>
<dbReference type="AlphaFoldDB" id="A0A2M8KEU2"/>
<evidence type="ECO:0000256" key="11">
    <source>
        <dbReference type="ARBA" id="ARBA00022759"/>
    </source>
</evidence>
<gene>
    <name evidence="14" type="primary">rnhB</name>
    <name evidence="18" type="ORF">COU81_00790</name>
</gene>
<evidence type="ECO:0000256" key="5">
    <source>
        <dbReference type="ARBA" id="ARBA00007383"/>
    </source>
</evidence>
<dbReference type="InterPro" id="IPR022898">
    <property type="entry name" value="RNase_HII"/>
</dbReference>
<comment type="function">
    <text evidence="3 14 16">Endonuclease that specifically degrades the RNA of RNA-DNA hybrids.</text>
</comment>
<keyword evidence="12 14" id="KW-0378">Hydrolase</keyword>
<accession>A0A2M8KEU2</accession>
<dbReference type="GO" id="GO:0005737">
    <property type="term" value="C:cytoplasm"/>
    <property type="evidence" value="ECO:0007669"/>
    <property type="project" value="UniProtKB-SubCell"/>
</dbReference>
<evidence type="ECO:0000256" key="13">
    <source>
        <dbReference type="ARBA" id="ARBA00023211"/>
    </source>
</evidence>
<dbReference type="CDD" id="cd07182">
    <property type="entry name" value="RNase_HII_bacteria_HII_like"/>
    <property type="match status" value="1"/>
</dbReference>
<dbReference type="InterPro" id="IPR024567">
    <property type="entry name" value="RNase_HII/HIII_dom"/>
</dbReference>
<feature type="binding site" evidence="14 15">
    <location>
        <position position="124"/>
    </location>
    <ligand>
        <name>a divalent metal cation</name>
        <dbReference type="ChEBI" id="CHEBI:60240"/>
    </ligand>
</feature>
<reference evidence="19" key="1">
    <citation type="submission" date="2017-09" db="EMBL/GenBank/DDBJ databases">
        <title>Depth-based differentiation of microbial function through sediment-hosted aquifers and enrichment of novel symbionts in the deep terrestrial subsurface.</title>
        <authorList>
            <person name="Probst A.J."/>
            <person name="Ladd B."/>
            <person name="Jarett J.K."/>
            <person name="Geller-Mcgrath D.E."/>
            <person name="Sieber C.M.K."/>
            <person name="Emerson J.B."/>
            <person name="Anantharaman K."/>
            <person name="Thomas B.C."/>
            <person name="Malmstrom R."/>
            <person name="Stieglmeier M."/>
            <person name="Klingl A."/>
            <person name="Woyke T."/>
            <person name="Ryan C.M."/>
            <person name="Banfield J.F."/>
        </authorList>
    </citation>
    <scope>NUCLEOTIDE SEQUENCE [LARGE SCALE GENOMIC DNA]</scope>
</reference>
<dbReference type="GO" id="GO:0004523">
    <property type="term" value="F:RNA-DNA hybrid ribonuclease activity"/>
    <property type="evidence" value="ECO:0007669"/>
    <property type="project" value="UniProtKB-UniRule"/>
</dbReference>
<comment type="cofactor">
    <cofactor evidence="2">
        <name>Mg(2+)</name>
        <dbReference type="ChEBI" id="CHEBI:18420"/>
    </cofactor>
</comment>
<keyword evidence="10 14" id="KW-0479">Metal-binding</keyword>
<evidence type="ECO:0000256" key="16">
    <source>
        <dbReference type="RuleBase" id="RU003515"/>
    </source>
</evidence>
<evidence type="ECO:0000256" key="8">
    <source>
        <dbReference type="ARBA" id="ARBA00022490"/>
    </source>
</evidence>
<organism evidence="18 19">
    <name type="scientific">Candidatus Portnoybacteria bacterium CG10_big_fil_rev_8_21_14_0_10_36_7</name>
    <dbReference type="NCBI Taxonomy" id="1974812"/>
    <lineage>
        <taxon>Bacteria</taxon>
        <taxon>Candidatus Portnoyibacteriota</taxon>
    </lineage>
</organism>
<dbReference type="SUPFAM" id="SSF53098">
    <property type="entry name" value="Ribonuclease H-like"/>
    <property type="match status" value="1"/>
</dbReference>
<protein>
    <recommendedName>
        <fullName evidence="7 14">Ribonuclease HII</fullName>
        <shortName evidence="14">RNase HII</shortName>
        <ecNumber evidence="6 14">3.1.26.4</ecNumber>
    </recommendedName>
</protein>
<dbReference type="Gene3D" id="3.30.420.10">
    <property type="entry name" value="Ribonuclease H-like superfamily/Ribonuclease H"/>
    <property type="match status" value="1"/>
</dbReference>
<comment type="caution">
    <text evidence="18">The sequence shown here is derived from an EMBL/GenBank/DDBJ whole genome shotgun (WGS) entry which is preliminary data.</text>
</comment>
<dbReference type="PANTHER" id="PTHR10954:SF18">
    <property type="entry name" value="RIBONUCLEASE HII"/>
    <property type="match status" value="1"/>
</dbReference>
<keyword evidence="13 14" id="KW-0464">Manganese</keyword>
<evidence type="ECO:0000256" key="10">
    <source>
        <dbReference type="ARBA" id="ARBA00022723"/>
    </source>
</evidence>
<comment type="cofactor">
    <cofactor evidence="14 15">
        <name>Mn(2+)</name>
        <dbReference type="ChEBI" id="CHEBI:29035"/>
    </cofactor>
    <cofactor evidence="14 15">
        <name>Mg(2+)</name>
        <dbReference type="ChEBI" id="CHEBI:18420"/>
    </cofactor>
    <text evidence="14 15">Manganese or magnesium. Binds 1 divalent metal ion per monomer in the absence of substrate. May bind a second metal ion after substrate binding.</text>
</comment>
<dbReference type="PROSITE" id="PS51975">
    <property type="entry name" value="RNASE_H_2"/>
    <property type="match status" value="1"/>
</dbReference>
<dbReference type="EC" id="3.1.26.4" evidence="6 14"/>
<evidence type="ECO:0000256" key="1">
    <source>
        <dbReference type="ARBA" id="ARBA00000077"/>
    </source>
</evidence>
<dbReference type="GO" id="GO:0003723">
    <property type="term" value="F:RNA binding"/>
    <property type="evidence" value="ECO:0007669"/>
    <property type="project" value="UniProtKB-UniRule"/>
</dbReference>
<comment type="subcellular location">
    <subcellularLocation>
        <location evidence="4 14">Cytoplasm</location>
    </subcellularLocation>
</comment>
<dbReference type="InterPro" id="IPR012337">
    <property type="entry name" value="RNaseH-like_sf"/>
</dbReference>
<dbReference type="EMBL" id="PFDW01000015">
    <property type="protein sequence ID" value="PJE58439.1"/>
    <property type="molecule type" value="Genomic_DNA"/>
</dbReference>
<evidence type="ECO:0000256" key="3">
    <source>
        <dbReference type="ARBA" id="ARBA00004065"/>
    </source>
</evidence>
<dbReference type="GO" id="GO:0032299">
    <property type="term" value="C:ribonuclease H2 complex"/>
    <property type="evidence" value="ECO:0007669"/>
    <property type="project" value="TreeGrafter"/>
</dbReference>
<feature type="binding site" evidence="14 15">
    <location>
        <position position="25"/>
    </location>
    <ligand>
        <name>a divalent metal cation</name>
        <dbReference type="ChEBI" id="CHEBI:60240"/>
    </ligand>
</feature>
<evidence type="ECO:0000313" key="18">
    <source>
        <dbReference type="EMBL" id="PJE58439.1"/>
    </source>
</evidence>